<evidence type="ECO:0000256" key="1">
    <source>
        <dbReference type="ARBA" id="ARBA00004141"/>
    </source>
</evidence>
<feature type="transmembrane region" description="Helical" evidence="6">
    <location>
        <begin position="32"/>
        <end position="49"/>
    </location>
</feature>
<feature type="transmembrane region" description="Helical" evidence="6">
    <location>
        <begin position="307"/>
        <end position="331"/>
    </location>
</feature>
<comment type="caution">
    <text evidence="7">The sequence shown here is derived from an EMBL/GenBank/DDBJ whole genome shotgun (WGS) entry which is preliminary data.</text>
</comment>
<dbReference type="RefSeq" id="WP_344699564.1">
    <property type="nucleotide sequence ID" value="NZ_BAABBM010000001.1"/>
</dbReference>
<sequence>MSTRPPTTEPHIERPGPVEFRDPMVRREIQKAVVWFGVALGIAGVIFLAQPLLLIVGGAIFAVFLDGGIRLLGRWLPIPRGWRLLLVLVLGFGFLGWVFWFAGTTIAAQFEALREVVTAQFNRLMAFASSLGLVPKGESADFGTQILGSVGRLTSAVGSAIGAVTSVIAMIVIGIFLAAEPRIYDRGIAWMLPLGHRAGFYRIAAHAGHTLRRLLFGRLVGMLFEGVFTWAMLSLGGVPMAALLGLVTGVLAFIPNIGAITSGVLMVAVGFSAGTHEGFYAVFVYFFVQNIDGYLVVPYIARRTVDLAPAMVLAFQLLMAALFGVLGVLFADPILATLKVALVDLSNQQAEKEREGPELVAAGKT</sequence>
<evidence type="ECO:0000313" key="7">
    <source>
        <dbReference type="EMBL" id="GAA3901396.1"/>
    </source>
</evidence>
<evidence type="ECO:0000256" key="3">
    <source>
        <dbReference type="ARBA" id="ARBA00022692"/>
    </source>
</evidence>
<dbReference type="EMBL" id="BAABBM010000001">
    <property type="protein sequence ID" value="GAA3901396.1"/>
    <property type="molecule type" value="Genomic_DNA"/>
</dbReference>
<keyword evidence="5 6" id="KW-0472">Membrane</keyword>
<dbReference type="InterPro" id="IPR002549">
    <property type="entry name" value="AI-2E-like"/>
</dbReference>
<evidence type="ECO:0000256" key="6">
    <source>
        <dbReference type="SAM" id="Phobius"/>
    </source>
</evidence>
<dbReference type="PANTHER" id="PTHR21716">
    <property type="entry name" value="TRANSMEMBRANE PROTEIN"/>
    <property type="match status" value="1"/>
</dbReference>
<evidence type="ECO:0000256" key="2">
    <source>
        <dbReference type="ARBA" id="ARBA00009773"/>
    </source>
</evidence>
<gene>
    <name evidence="7" type="ORF">GCM10022276_20200</name>
</gene>
<keyword evidence="3 6" id="KW-0812">Transmembrane</keyword>
<organism evidence="7 8">
    <name type="scientific">Sphingomonas limnosediminicola</name>
    <dbReference type="NCBI Taxonomy" id="940133"/>
    <lineage>
        <taxon>Bacteria</taxon>
        <taxon>Pseudomonadati</taxon>
        <taxon>Pseudomonadota</taxon>
        <taxon>Alphaproteobacteria</taxon>
        <taxon>Sphingomonadales</taxon>
        <taxon>Sphingomonadaceae</taxon>
        <taxon>Sphingomonas</taxon>
    </lineage>
</organism>
<evidence type="ECO:0000313" key="8">
    <source>
        <dbReference type="Proteomes" id="UP001500827"/>
    </source>
</evidence>
<dbReference type="Pfam" id="PF01594">
    <property type="entry name" value="AI-2E_transport"/>
    <property type="match status" value="1"/>
</dbReference>
<dbReference type="PANTHER" id="PTHR21716:SF62">
    <property type="entry name" value="TRANSPORT PROTEIN YDBI-RELATED"/>
    <property type="match status" value="1"/>
</dbReference>
<protein>
    <submittedName>
        <fullName evidence="7">AI-2E family transporter</fullName>
    </submittedName>
</protein>
<feature type="transmembrane region" description="Helical" evidence="6">
    <location>
        <begin position="55"/>
        <end position="72"/>
    </location>
</feature>
<name>A0ABP7LKT4_9SPHN</name>
<keyword evidence="4 6" id="KW-1133">Transmembrane helix</keyword>
<comment type="similarity">
    <text evidence="2">Belongs to the autoinducer-2 exporter (AI-2E) (TC 2.A.86) family.</text>
</comment>
<feature type="transmembrane region" description="Helical" evidence="6">
    <location>
        <begin position="84"/>
        <end position="103"/>
    </location>
</feature>
<accession>A0ABP7LKT4</accession>
<evidence type="ECO:0000256" key="5">
    <source>
        <dbReference type="ARBA" id="ARBA00023136"/>
    </source>
</evidence>
<comment type="subcellular location">
    <subcellularLocation>
        <location evidence="1">Membrane</location>
        <topology evidence="1">Multi-pass membrane protein</topology>
    </subcellularLocation>
</comment>
<evidence type="ECO:0000256" key="4">
    <source>
        <dbReference type="ARBA" id="ARBA00022989"/>
    </source>
</evidence>
<proteinExistence type="inferred from homology"/>
<reference evidence="8" key="1">
    <citation type="journal article" date="2019" name="Int. J. Syst. Evol. Microbiol.">
        <title>The Global Catalogue of Microorganisms (GCM) 10K type strain sequencing project: providing services to taxonomists for standard genome sequencing and annotation.</title>
        <authorList>
            <consortium name="The Broad Institute Genomics Platform"/>
            <consortium name="The Broad Institute Genome Sequencing Center for Infectious Disease"/>
            <person name="Wu L."/>
            <person name="Ma J."/>
        </authorList>
    </citation>
    <scope>NUCLEOTIDE SEQUENCE [LARGE SCALE GENOMIC DNA]</scope>
    <source>
        <strain evidence="8">JCM 17543</strain>
    </source>
</reference>
<feature type="transmembrane region" description="Helical" evidence="6">
    <location>
        <begin position="215"/>
        <end position="235"/>
    </location>
</feature>
<keyword evidence="8" id="KW-1185">Reference proteome</keyword>
<feature type="transmembrane region" description="Helical" evidence="6">
    <location>
        <begin position="241"/>
        <end position="267"/>
    </location>
</feature>
<feature type="transmembrane region" description="Helical" evidence="6">
    <location>
        <begin position="156"/>
        <end position="179"/>
    </location>
</feature>
<dbReference type="Proteomes" id="UP001500827">
    <property type="component" value="Unassembled WGS sequence"/>
</dbReference>